<dbReference type="InterPro" id="IPR006437">
    <property type="entry name" value="Phage_terminase_lsu"/>
</dbReference>
<name>A0A6J5SL33_9CAUD</name>
<sequence>MELNIETAKTYGDIEKSKKICILQGGTRSAKSYSAIQWLIVRALTEQNIIISVVRKSFPSMRVSIMRDFTGIMKDLGIWNDESWSATEHIYTFDNGSLFEFMSIDSSEKRKGSARDYLFVDECNELSREDWFQLFIRTRIKSIVAYNPSFGTTNYIFTEIHTHPESSLYVSTFRDNPFLEQSIIDEIERLKFINPEYYKIYGLGLPGNNVGTIFSADLVEVIPEEAEFVAFGMDFGFVNDPTTLIAVYKWRENLYFEELLYKKGLVTSEIISELKGLEVERNPIWGDSAEQRLIEEIYRAGFNIKPVKKGKDSIRMGIDIMHQHKLHILKSSVNIVKEFGEYVWTVDKNGNFENIPVDYSNHAIDAIRYVCMEQLNQKKIQAGTYAITIGKHKY</sequence>
<feature type="domain" description="Phage terminase large subunit C-terminal" evidence="2">
    <location>
        <begin position="234"/>
        <end position="369"/>
    </location>
</feature>
<dbReference type="NCBIfam" id="TIGR01547">
    <property type="entry name" value="phage_term_2"/>
    <property type="match status" value="1"/>
</dbReference>
<dbReference type="Pfam" id="PF17288">
    <property type="entry name" value="Terminase_3C"/>
    <property type="match status" value="1"/>
</dbReference>
<dbReference type="InterPro" id="IPR052380">
    <property type="entry name" value="Viral_DNA_packaging_terminase"/>
</dbReference>
<evidence type="ECO:0000259" key="2">
    <source>
        <dbReference type="Pfam" id="PF17288"/>
    </source>
</evidence>
<dbReference type="PANTHER" id="PTHR39184:SF1">
    <property type="entry name" value="PBSX PHAGE TERMINASE LARGE SUBUNIT"/>
    <property type="match status" value="1"/>
</dbReference>
<feature type="domain" description="Phage terminase large subunit N-terminal" evidence="1">
    <location>
        <begin position="18"/>
        <end position="204"/>
    </location>
</feature>
<dbReference type="InterPro" id="IPR035413">
    <property type="entry name" value="Terminase_L_C"/>
</dbReference>
<protein>
    <submittedName>
        <fullName evidence="3">XtmB Phage terminase large subunit</fullName>
    </submittedName>
</protein>
<gene>
    <name evidence="3" type="ORF">UFOVP1475_18</name>
</gene>
<evidence type="ECO:0000313" key="3">
    <source>
        <dbReference type="EMBL" id="CAB4215463.1"/>
    </source>
</evidence>
<dbReference type="Pfam" id="PF04466">
    <property type="entry name" value="Terminase_3"/>
    <property type="match status" value="1"/>
</dbReference>
<accession>A0A6J5SL33</accession>
<evidence type="ECO:0000259" key="1">
    <source>
        <dbReference type="Pfam" id="PF04466"/>
    </source>
</evidence>
<proteinExistence type="predicted"/>
<organism evidence="3">
    <name type="scientific">uncultured Caudovirales phage</name>
    <dbReference type="NCBI Taxonomy" id="2100421"/>
    <lineage>
        <taxon>Viruses</taxon>
        <taxon>Duplodnaviria</taxon>
        <taxon>Heunggongvirae</taxon>
        <taxon>Uroviricota</taxon>
        <taxon>Caudoviricetes</taxon>
        <taxon>Peduoviridae</taxon>
        <taxon>Maltschvirus</taxon>
        <taxon>Maltschvirus maltsch</taxon>
    </lineage>
</organism>
<dbReference type="InterPro" id="IPR035412">
    <property type="entry name" value="Terminase_L_N"/>
</dbReference>
<dbReference type="InterPro" id="IPR027417">
    <property type="entry name" value="P-loop_NTPase"/>
</dbReference>
<dbReference type="EMBL" id="LR797423">
    <property type="protein sequence ID" value="CAB4215463.1"/>
    <property type="molecule type" value="Genomic_DNA"/>
</dbReference>
<dbReference type="Gene3D" id="3.30.420.280">
    <property type="match status" value="1"/>
</dbReference>
<reference evidence="3" key="1">
    <citation type="submission" date="2020-05" db="EMBL/GenBank/DDBJ databases">
        <authorList>
            <person name="Chiriac C."/>
            <person name="Salcher M."/>
            <person name="Ghai R."/>
            <person name="Kavagutti S V."/>
        </authorList>
    </citation>
    <scope>NUCLEOTIDE SEQUENCE</scope>
</reference>
<dbReference type="Gene3D" id="3.40.50.300">
    <property type="entry name" value="P-loop containing nucleotide triphosphate hydrolases"/>
    <property type="match status" value="1"/>
</dbReference>
<dbReference type="PANTHER" id="PTHR39184">
    <property type="match status" value="1"/>
</dbReference>